<dbReference type="OrthoDB" id="194358at2759"/>
<dbReference type="EMBL" id="CADEPI010000102">
    <property type="protein sequence ID" value="CAB3374663.1"/>
    <property type="molecule type" value="Genomic_DNA"/>
</dbReference>
<protein>
    <recommendedName>
        <fullName evidence="2">C2H2-type domain-containing protein</fullName>
    </recommendedName>
</protein>
<keyword evidence="4" id="KW-1185">Reference proteome</keyword>
<dbReference type="InterPro" id="IPR013087">
    <property type="entry name" value="Znf_C2H2_type"/>
</dbReference>
<proteinExistence type="predicted"/>
<sequence length="388" mass="43869">MTRSCDYCTSETDGNGFCTNKKCNSDPSGQTGNIPQQSKSEIRDQTTSAEQSSKVLNLVQQMQKLITSGDEIDSAPSAGQTMAQSEALPEILAVENKFSESNGQRKPSKALINRPRRAPTFNEFCRFQARSGKMVDQTSLTVRQPYNPPSAAFDAQNDEALDLSNRQKLKRTGTIPFPKLPQVHGYYADFGLTTLSDCQPKEKPPFDVKFMNRAEQSRGGAVFCVVCEMSIISDGTCQHTNEPYHADTEIADYKNIAGINFPVVVPRGTRLRDELVQCVICFVVVYHQRMVSHSCNAEFIASDVMIAEGKHHYCLMCQIYFDSREALRKHWKCHHAFNEIYFIKKIRGLDTLLPKTSDLSEELKFCCDFCQVFTFKQRRHAVCVKQYK</sequence>
<evidence type="ECO:0000256" key="1">
    <source>
        <dbReference type="SAM" id="MobiDB-lite"/>
    </source>
</evidence>
<accession>A0A8S1CZR4</accession>
<name>A0A8S1CZR4_9INSE</name>
<dbReference type="PROSITE" id="PS00028">
    <property type="entry name" value="ZINC_FINGER_C2H2_1"/>
    <property type="match status" value="1"/>
</dbReference>
<dbReference type="AlphaFoldDB" id="A0A8S1CZR4"/>
<feature type="region of interest" description="Disordered" evidence="1">
    <location>
        <begin position="18"/>
        <end position="51"/>
    </location>
</feature>
<organism evidence="3 4">
    <name type="scientific">Cloeon dipterum</name>
    <dbReference type="NCBI Taxonomy" id="197152"/>
    <lineage>
        <taxon>Eukaryota</taxon>
        <taxon>Metazoa</taxon>
        <taxon>Ecdysozoa</taxon>
        <taxon>Arthropoda</taxon>
        <taxon>Hexapoda</taxon>
        <taxon>Insecta</taxon>
        <taxon>Pterygota</taxon>
        <taxon>Palaeoptera</taxon>
        <taxon>Ephemeroptera</taxon>
        <taxon>Pisciforma</taxon>
        <taxon>Baetidae</taxon>
        <taxon>Cloeon</taxon>
    </lineage>
</organism>
<evidence type="ECO:0000259" key="2">
    <source>
        <dbReference type="PROSITE" id="PS00028"/>
    </source>
</evidence>
<gene>
    <name evidence="3" type="ORF">CLODIP_2_CD02385</name>
</gene>
<comment type="caution">
    <text evidence="3">The sequence shown here is derived from an EMBL/GenBank/DDBJ whole genome shotgun (WGS) entry which is preliminary data.</text>
</comment>
<feature type="domain" description="C2H2-type" evidence="2">
    <location>
        <begin position="314"/>
        <end position="335"/>
    </location>
</feature>
<evidence type="ECO:0000313" key="4">
    <source>
        <dbReference type="Proteomes" id="UP000494165"/>
    </source>
</evidence>
<evidence type="ECO:0000313" key="3">
    <source>
        <dbReference type="EMBL" id="CAB3374663.1"/>
    </source>
</evidence>
<dbReference type="Proteomes" id="UP000494165">
    <property type="component" value="Unassembled WGS sequence"/>
</dbReference>
<reference evidence="3 4" key="1">
    <citation type="submission" date="2020-04" db="EMBL/GenBank/DDBJ databases">
        <authorList>
            <person name="Alioto T."/>
            <person name="Alioto T."/>
            <person name="Gomez Garrido J."/>
        </authorList>
    </citation>
    <scope>NUCLEOTIDE SEQUENCE [LARGE SCALE GENOMIC DNA]</scope>
</reference>